<comment type="catalytic activity">
    <reaction evidence="6">
        <text>Preferential cleavage: (Ac)2-L-Lys-D-Ala-|-D-Ala. Also transpeptidation of peptidyl-alanyl moieties that are N-acyl substituents of D-alanine.</text>
        <dbReference type="EC" id="3.4.16.4"/>
    </reaction>
</comment>
<evidence type="ECO:0000313" key="11">
    <source>
        <dbReference type="EMBL" id="MBS3682135.1"/>
    </source>
</evidence>
<comment type="subcellular location">
    <subcellularLocation>
        <location evidence="1">Membrane</location>
    </subcellularLocation>
</comment>
<dbReference type="InterPro" id="IPR007887">
    <property type="entry name" value="MecA_N"/>
</dbReference>
<protein>
    <recommendedName>
        <fullName evidence="4">serine-type D-Ala-D-Ala carboxypeptidase</fullName>
        <ecNumber evidence="4">3.4.16.4</ecNumber>
    </recommendedName>
</protein>
<dbReference type="SUPFAM" id="SSF56519">
    <property type="entry name" value="Penicillin binding protein dimerisation domain"/>
    <property type="match status" value="1"/>
</dbReference>
<feature type="signal peptide" evidence="7">
    <location>
        <begin position="1"/>
        <end position="22"/>
    </location>
</feature>
<dbReference type="InterPro" id="IPR050515">
    <property type="entry name" value="Beta-lactam/transpept"/>
</dbReference>
<organism evidence="11 12">
    <name type="scientific">Ornithinibacillus massiliensis</name>
    <dbReference type="NCBI Taxonomy" id="1944633"/>
    <lineage>
        <taxon>Bacteria</taxon>
        <taxon>Bacillati</taxon>
        <taxon>Bacillota</taxon>
        <taxon>Bacilli</taxon>
        <taxon>Bacillales</taxon>
        <taxon>Bacillaceae</taxon>
        <taxon>Ornithinibacillus</taxon>
    </lineage>
</organism>
<evidence type="ECO:0000256" key="1">
    <source>
        <dbReference type="ARBA" id="ARBA00004370"/>
    </source>
</evidence>
<dbReference type="PANTHER" id="PTHR30627:SF25">
    <property type="entry name" value="PENICILLIN-BINDING PROTEIN 3"/>
    <property type="match status" value="1"/>
</dbReference>
<sequence>MRKCWIVLILIGLIVTSTGCSEDNYPEDVFASYLSSWEEMDFEAMYGYLSKQSMEAIDKQKFIERYENIYSGMNVSSLQVESLIEKKEKEMPEQDSITFDFRVSMETLAGPIEFTNKATLVNEENDRGKGWYIDWEPSLIFPSMEEGEQVSVQMLKAARGEIRDRHGSGLAINAKANVIGIVPSKLGENPDESKKRLANLLDVSVEEIDGELNASWVKPELFVPIRTLPIGEQDLQEYLAVPGVAIQEKVVRTYPFGEAAAHLTGYVREINAEQLSELQDDGYTAGDFLGQIGLEFIFEEELRGNNGGHIFIKNADGSFKETLAKLEPVPGKNIQLTIDAILQAEIYQQLSGDAGTAVALNPNTGSVLSLVSTPSFDPNAFVRGLSKEQWKEWSENPDSPFLNRFTNRYTPGSVFKTITAAIGLKTGVTSYDGVRRIEGLHWAKDESWGDYYVTRVHEKSSVDLKDAFVFSDNIYFAQEALELGTDAFLKEANMFGFEEEIEFSFPISPSTLSNDGIKSEIQLADTAYGQGEVMMSPIHLAAIYTAFSNNGNVLYPFIIGEGKRQVWKKNLIKPDIVKNLNKYLIQVVEDPAGTAHGVFIPGMSIAGKTGTAEIKSSKDDQNGTENGWFIGFNSDNPELLLTMMIEDVKQRGGSSYTISKVRDIFEFYRQ</sequence>
<dbReference type="Pfam" id="PF05223">
    <property type="entry name" value="MecA_N"/>
    <property type="match status" value="1"/>
</dbReference>
<evidence type="ECO:0000259" key="10">
    <source>
        <dbReference type="Pfam" id="PF05223"/>
    </source>
</evidence>
<evidence type="ECO:0000313" key="12">
    <source>
        <dbReference type="Proteomes" id="UP000681870"/>
    </source>
</evidence>
<evidence type="ECO:0000259" key="9">
    <source>
        <dbReference type="Pfam" id="PF03717"/>
    </source>
</evidence>
<keyword evidence="12" id="KW-1185">Reference proteome</keyword>
<dbReference type="Gene3D" id="3.90.1310.10">
    <property type="entry name" value="Penicillin-binding protein 2a (Domain 2)"/>
    <property type="match status" value="1"/>
</dbReference>
<dbReference type="InterPro" id="IPR001460">
    <property type="entry name" value="PCN-bd_Tpept"/>
</dbReference>
<evidence type="ECO:0000256" key="5">
    <source>
        <dbReference type="ARBA" id="ARBA00023136"/>
    </source>
</evidence>
<keyword evidence="5" id="KW-0472">Membrane</keyword>
<reference evidence="11 12" key="1">
    <citation type="submission" date="2021-05" db="EMBL/GenBank/DDBJ databases">
        <title>Ornithinibacillus massiliensis sp. nov.</title>
        <authorList>
            <person name="Iwaza R."/>
            <person name="Lagier J.-C."/>
            <person name="Raoult D."/>
        </authorList>
    </citation>
    <scope>NUCLEOTIDE SEQUENCE [LARGE SCALE GENOMIC DNA]</scope>
    <source>
        <strain evidence="11 12">Marseille-P3601</strain>
    </source>
</reference>
<dbReference type="PANTHER" id="PTHR30627">
    <property type="entry name" value="PEPTIDOGLYCAN D,D-TRANSPEPTIDASE"/>
    <property type="match status" value="1"/>
</dbReference>
<dbReference type="InterPro" id="IPR036138">
    <property type="entry name" value="PBP_dimer_sf"/>
</dbReference>
<dbReference type="SUPFAM" id="SSF56601">
    <property type="entry name" value="beta-lactamase/transpeptidase-like"/>
    <property type="match status" value="1"/>
</dbReference>
<dbReference type="InterPro" id="IPR012338">
    <property type="entry name" value="Beta-lactam/transpept-like"/>
</dbReference>
<dbReference type="Pfam" id="PF00905">
    <property type="entry name" value="Transpeptidase"/>
    <property type="match status" value="1"/>
</dbReference>
<name>A0ABS5MIG4_9BACI</name>
<keyword evidence="7" id="KW-0732">Signal</keyword>
<dbReference type="SUPFAM" id="SSF54427">
    <property type="entry name" value="NTF2-like"/>
    <property type="match status" value="1"/>
</dbReference>
<accession>A0ABS5MIG4</accession>
<feature type="domain" description="Penicillin-binding protein dimerisation" evidence="9">
    <location>
        <begin position="156"/>
        <end position="322"/>
    </location>
</feature>
<evidence type="ECO:0000256" key="4">
    <source>
        <dbReference type="ARBA" id="ARBA00012448"/>
    </source>
</evidence>
<dbReference type="InterPro" id="IPR032710">
    <property type="entry name" value="NTF2-like_dom_sf"/>
</dbReference>
<evidence type="ECO:0000256" key="3">
    <source>
        <dbReference type="ARBA" id="ARBA00007171"/>
    </source>
</evidence>
<dbReference type="EMBL" id="JAGXBY010000009">
    <property type="protein sequence ID" value="MBS3682135.1"/>
    <property type="molecule type" value="Genomic_DNA"/>
</dbReference>
<dbReference type="Gene3D" id="3.30.1390.30">
    <property type="entry name" value="Penicillin-binding protein 2a, domain 3"/>
    <property type="match status" value="1"/>
</dbReference>
<dbReference type="Pfam" id="PF03717">
    <property type="entry name" value="PBP_dimer"/>
    <property type="match status" value="1"/>
</dbReference>
<evidence type="ECO:0000256" key="2">
    <source>
        <dbReference type="ARBA" id="ARBA00004752"/>
    </source>
</evidence>
<evidence type="ECO:0000256" key="6">
    <source>
        <dbReference type="ARBA" id="ARBA00034000"/>
    </source>
</evidence>
<proteinExistence type="inferred from homology"/>
<dbReference type="RefSeq" id="WP_211742657.1">
    <property type="nucleotide sequence ID" value="NZ_JAGXBY010000009.1"/>
</dbReference>
<gene>
    <name evidence="11" type="ORF">KGF86_18240</name>
</gene>
<feature type="domain" description="NTF2-like N-terminal transpeptidase" evidence="10">
    <location>
        <begin position="26"/>
        <end position="147"/>
    </location>
</feature>
<dbReference type="Proteomes" id="UP000681870">
    <property type="component" value="Unassembled WGS sequence"/>
</dbReference>
<dbReference type="Gene3D" id="3.10.450.100">
    <property type="entry name" value="NTF2-like, domain 1"/>
    <property type="match status" value="1"/>
</dbReference>
<comment type="caution">
    <text evidence="11">The sequence shown here is derived from an EMBL/GenBank/DDBJ whole genome shotgun (WGS) entry which is preliminary data.</text>
</comment>
<feature type="chain" id="PRO_5047290970" description="serine-type D-Ala-D-Ala carboxypeptidase" evidence="7">
    <location>
        <begin position="23"/>
        <end position="670"/>
    </location>
</feature>
<comment type="similarity">
    <text evidence="3">Belongs to the transpeptidase family.</text>
</comment>
<feature type="domain" description="Penicillin-binding protein transpeptidase" evidence="8">
    <location>
        <begin position="355"/>
        <end position="665"/>
    </location>
</feature>
<evidence type="ECO:0000256" key="7">
    <source>
        <dbReference type="SAM" id="SignalP"/>
    </source>
</evidence>
<dbReference type="Gene3D" id="3.40.710.10">
    <property type="entry name" value="DD-peptidase/beta-lactamase superfamily"/>
    <property type="match status" value="1"/>
</dbReference>
<comment type="pathway">
    <text evidence="2">Cell wall biogenesis; peptidoglycan biosynthesis.</text>
</comment>
<evidence type="ECO:0000259" key="8">
    <source>
        <dbReference type="Pfam" id="PF00905"/>
    </source>
</evidence>
<dbReference type="InterPro" id="IPR005311">
    <property type="entry name" value="PBP_dimer"/>
</dbReference>
<dbReference type="EC" id="3.4.16.4" evidence="4"/>
<dbReference type="PROSITE" id="PS51257">
    <property type="entry name" value="PROKAR_LIPOPROTEIN"/>
    <property type="match status" value="1"/>
</dbReference>